<evidence type="ECO:0000256" key="4">
    <source>
        <dbReference type="HAMAP-Rule" id="MF_01401"/>
    </source>
</evidence>
<dbReference type="PANTHER" id="PTHR42799:SF2">
    <property type="entry name" value="MITOCHONDRIAL PEPTIDE METHIONINE SULFOXIDE REDUCTASE"/>
    <property type="match status" value="1"/>
</dbReference>
<dbReference type="EC" id="1.8.4.11" evidence="4"/>
<dbReference type="AlphaFoldDB" id="A0A176TC32"/>
<dbReference type="PANTHER" id="PTHR42799">
    <property type="entry name" value="MITOCHONDRIAL PEPTIDE METHIONINE SULFOXIDE REDUCTASE"/>
    <property type="match status" value="1"/>
</dbReference>
<dbReference type="Pfam" id="PF01625">
    <property type="entry name" value="PMSR"/>
    <property type="match status" value="1"/>
</dbReference>
<dbReference type="InterPro" id="IPR036509">
    <property type="entry name" value="Met_Sox_Rdtase_MsrA_sf"/>
</dbReference>
<feature type="domain" description="Peptide methionine sulphoxide reductase MsrA" evidence="5">
    <location>
        <begin position="12"/>
        <end position="165"/>
    </location>
</feature>
<protein>
    <recommendedName>
        <fullName evidence="4">Peptide methionine sulfoxide reductase MsrA</fullName>
        <shortName evidence="4">Protein-methionine-S-oxide reductase</shortName>
        <ecNumber evidence="4">1.8.4.11</ecNumber>
    </recommendedName>
    <alternativeName>
        <fullName evidence="4">Peptide-methionine (S)-S-oxide reductase</fullName>
        <shortName evidence="4">Peptide Met(O) reductase</shortName>
    </alternativeName>
</protein>
<dbReference type="GO" id="GO:0005737">
    <property type="term" value="C:cytoplasm"/>
    <property type="evidence" value="ECO:0007669"/>
    <property type="project" value="TreeGrafter"/>
</dbReference>
<organism evidence="6 7">
    <name type="scientific">Polaribacter atrinae</name>
    <dbReference type="NCBI Taxonomy" id="1333662"/>
    <lineage>
        <taxon>Bacteria</taxon>
        <taxon>Pseudomonadati</taxon>
        <taxon>Bacteroidota</taxon>
        <taxon>Flavobacteriia</taxon>
        <taxon>Flavobacteriales</taxon>
        <taxon>Flavobacteriaceae</taxon>
    </lineage>
</organism>
<dbReference type="EMBL" id="LVWE01000033">
    <property type="protein sequence ID" value="OAD44975.1"/>
    <property type="molecule type" value="Genomic_DNA"/>
</dbReference>
<dbReference type="GO" id="GO:0008113">
    <property type="term" value="F:peptide-methionine (S)-S-oxide reductase activity"/>
    <property type="evidence" value="ECO:0007669"/>
    <property type="project" value="UniProtKB-UniRule"/>
</dbReference>
<keyword evidence="7" id="KW-1185">Reference proteome</keyword>
<keyword evidence="1 4" id="KW-0560">Oxidoreductase</keyword>
<accession>A0A176TC32</accession>
<evidence type="ECO:0000313" key="6">
    <source>
        <dbReference type="EMBL" id="OAD44975.1"/>
    </source>
</evidence>
<dbReference type="NCBIfam" id="NF004038">
    <property type="entry name" value="PRK05528.1"/>
    <property type="match status" value="1"/>
</dbReference>
<dbReference type="HAMAP" id="MF_01401">
    <property type="entry name" value="MsrA"/>
    <property type="match status" value="1"/>
</dbReference>
<dbReference type="InterPro" id="IPR050162">
    <property type="entry name" value="MsrA_MetSO_reductase"/>
</dbReference>
<comment type="function">
    <text evidence="4">Has an important function as a repair enzyme for proteins that have been inactivated by oxidation. Catalyzes the reversible oxidation-reduction of methionine sulfoxide in proteins to methionine.</text>
</comment>
<name>A0A176TC32_9FLAO</name>
<dbReference type="SUPFAM" id="SSF55068">
    <property type="entry name" value="Peptide methionine sulfoxide reductase"/>
    <property type="match status" value="1"/>
</dbReference>
<dbReference type="STRING" id="1333662.LPB303_09970"/>
<evidence type="ECO:0000259" key="5">
    <source>
        <dbReference type="Pfam" id="PF01625"/>
    </source>
</evidence>
<comment type="similarity">
    <text evidence="4">Belongs to the MsrA Met sulfoxide reductase family.</text>
</comment>
<dbReference type="Gene3D" id="3.30.1060.10">
    <property type="entry name" value="Peptide methionine sulphoxide reductase MsrA"/>
    <property type="match status" value="1"/>
</dbReference>
<feature type="active site" evidence="4">
    <location>
        <position position="19"/>
    </location>
</feature>
<comment type="catalytic activity">
    <reaction evidence="3 4">
        <text>[thioredoxin]-disulfide + L-methionine + H2O = L-methionine (S)-S-oxide + [thioredoxin]-dithiol</text>
        <dbReference type="Rhea" id="RHEA:19993"/>
        <dbReference type="Rhea" id="RHEA-COMP:10698"/>
        <dbReference type="Rhea" id="RHEA-COMP:10700"/>
        <dbReference type="ChEBI" id="CHEBI:15377"/>
        <dbReference type="ChEBI" id="CHEBI:29950"/>
        <dbReference type="ChEBI" id="CHEBI:50058"/>
        <dbReference type="ChEBI" id="CHEBI:57844"/>
        <dbReference type="ChEBI" id="CHEBI:58772"/>
        <dbReference type="EC" id="1.8.4.11"/>
    </reaction>
</comment>
<dbReference type="OrthoDB" id="4174719at2"/>
<comment type="catalytic activity">
    <reaction evidence="2 4">
        <text>L-methionyl-[protein] + [thioredoxin]-disulfide + H2O = L-methionyl-(S)-S-oxide-[protein] + [thioredoxin]-dithiol</text>
        <dbReference type="Rhea" id="RHEA:14217"/>
        <dbReference type="Rhea" id="RHEA-COMP:10698"/>
        <dbReference type="Rhea" id="RHEA-COMP:10700"/>
        <dbReference type="Rhea" id="RHEA-COMP:12313"/>
        <dbReference type="Rhea" id="RHEA-COMP:12315"/>
        <dbReference type="ChEBI" id="CHEBI:15377"/>
        <dbReference type="ChEBI" id="CHEBI:16044"/>
        <dbReference type="ChEBI" id="CHEBI:29950"/>
        <dbReference type="ChEBI" id="CHEBI:44120"/>
        <dbReference type="ChEBI" id="CHEBI:50058"/>
        <dbReference type="EC" id="1.8.4.11"/>
    </reaction>
</comment>
<comment type="caution">
    <text evidence="6">The sequence shown here is derived from an EMBL/GenBank/DDBJ whole genome shotgun (WGS) entry which is preliminary data.</text>
</comment>
<evidence type="ECO:0000256" key="1">
    <source>
        <dbReference type="ARBA" id="ARBA00023002"/>
    </source>
</evidence>
<dbReference type="Proteomes" id="UP000076923">
    <property type="component" value="Unassembled WGS sequence"/>
</dbReference>
<dbReference type="InterPro" id="IPR002569">
    <property type="entry name" value="Met_Sox_Rdtase_MsrA_dom"/>
</dbReference>
<sequence length="181" mass="20495">MTKKEQIASMGTIYIAGGCLWGVQEFLKHLPGVLDTQAGRVNGATKSTKTAYDGYAECVKTTFDSQILSIEDLIHYLLEIIDPYSINQQGNDIGEKYRTGIYSDNQNHLLKAKNCIQKIEESLNHKNKTVKKIVIEVLPLTNFIPSDAEHQNRLTLHPNDHSYCHIPLEILHKYKKVTTNN</sequence>
<evidence type="ECO:0000313" key="7">
    <source>
        <dbReference type="Proteomes" id="UP000076923"/>
    </source>
</evidence>
<proteinExistence type="inferred from homology"/>
<evidence type="ECO:0000256" key="2">
    <source>
        <dbReference type="ARBA" id="ARBA00047806"/>
    </source>
</evidence>
<dbReference type="GO" id="GO:0034599">
    <property type="term" value="P:cellular response to oxidative stress"/>
    <property type="evidence" value="ECO:0007669"/>
    <property type="project" value="TreeGrafter"/>
</dbReference>
<evidence type="ECO:0000256" key="3">
    <source>
        <dbReference type="ARBA" id="ARBA00048782"/>
    </source>
</evidence>
<dbReference type="RefSeq" id="WP_068449883.1">
    <property type="nucleotide sequence ID" value="NZ_CANKUV010000017.1"/>
</dbReference>
<dbReference type="GO" id="GO:0033744">
    <property type="term" value="F:L-methionine:thioredoxin-disulfide S-oxidoreductase activity"/>
    <property type="evidence" value="ECO:0007669"/>
    <property type="project" value="RHEA"/>
</dbReference>
<reference evidence="6 7" key="1">
    <citation type="submission" date="2016-02" db="EMBL/GenBank/DDBJ databases">
        <title>Draft genome sequence of Polaribacter atrinae KACC17473.</title>
        <authorList>
            <person name="Shin S.-K."/>
            <person name="Yi H."/>
        </authorList>
    </citation>
    <scope>NUCLEOTIDE SEQUENCE [LARGE SCALE GENOMIC DNA]</scope>
    <source>
        <strain evidence="6 7">KACC 17473</strain>
    </source>
</reference>
<gene>
    <name evidence="4" type="primary">msrA</name>
    <name evidence="6" type="ORF">LPB303_09970</name>
</gene>
<dbReference type="PROSITE" id="PS51257">
    <property type="entry name" value="PROKAR_LIPOPROTEIN"/>
    <property type="match status" value="1"/>
</dbReference>